<keyword evidence="2" id="KW-1185">Reference proteome</keyword>
<protein>
    <submittedName>
        <fullName evidence="1">Uncharacterized protein</fullName>
    </submittedName>
</protein>
<sequence>MRPDFVTRCPGAANERARGVLEAPDDATQQLMYLANIEQRPAPRHRTRLRRRLERWRFTRANSS</sequence>
<evidence type="ECO:0000313" key="1">
    <source>
        <dbReference type="EMBL" id="PMS19345.1"/>
    </source>
</evidence>
<proteinExistence type="predicted"/>
<name>A0A2N7VQD5_9BURK</name>
<gene>
    <name evidence="1" type="ORF">C0Z18_13515</name>
</gene>
<comment type="caution">
    <text evidence="1">The sequence shown here is derived from an EMBL/GenBank/DDBJ whole genome shotgun (WGS) entry which is preliminary data.</text>
</comment>
<reference evidence="1 2" key="1">
    <citation type="submission" date="2018-01" db="EMBL/GenBank/DDBJ databases">
        <title>Whole genome analyses suggest that Burkholderia sensu lato contains two further novel genera in the rhizoxinica-symbiotica group Mycetohabitans gen. nov., and Trinickia gen. nov.: implications for the evolution of diazotrophy and nodulation in the Burkholderiaceae.</title>
        <authorList>
            <person name="Estrada-de los Santos P."/>
            <person name="Palmer M."/>
            <person name="Chavez-Ramirez B."/>
            <person name="Beukes C."/>
            <person name="Steenkamp E.T."/>
            <person name="Hirsch A.M."/>
            <person name="Manyaka P."/>
            <person name="Maluk M."/>
            <person name="Lafos M."/>
            <person name="Crook M."/>
            <person name="Gross E."/>
            <person name="Simon M.F."/>
            <person name="Bueno dos Reis Junior F."/>
            <person name="Poole P.S."/>
            <person name="Venter S.N."/>
            <person name="James E.K."/>
        </authorList>
    </citation>
    <scope>NUCLEOTIDE SEQUENCE [LARGE SCALE GENOMIC DNA]</scope>
    <source>
        <strain evidence="1 2">GIMN1.004</strain>
    </source>
</reference>
<dbReference type="EMBL" id="PNYA01000011">
    <property type="protein sequence ID" value="PMS19345.1"/>
    <property type="molecule type" value="Genomic_DNA"/>
</dbReference>
<evidence type="ECO:0000313" key="2">
    <source>
        <dbReference type="Proteomes" id="UP000235616"/>
    </source>
</evidence>
<dbReference type="AlphaFoldDB" id="A0A2N7VQD5"/>
<organism evidence="1 2">
    <name type="scientific">Trinickia dabaoshanensis</name>
    <dbReference type="NCBI Taxonomy" id="564714"/>
    <lineage>
        <taxon>Bacteria</taxon>
        <taxon>Pseudomonadati</taxon>
        <taxon>Pseudomonadota</taxon>
        <taxon>Betaproteobacteria</taxon>
        <taxon>Burkholderiales</taxon>
        <taxon>Burkholderiaceae</taxon>
        <taxon>Trinickia</taxon>
    </lineage>
</organism>
<accession>A0A2N7VQD5</accession>
<dbReference type="Proteomes" id="UP000235616">
    <property type="component" value="Unassembled WGS sequence"/>
</dbReference>